<feature type="transmembrane region" description="Helical" evidence="14">
    <location>
        <begin position="466"/>
        <end position="488"/>
    </location>
</feature>
<protein>
    <submittedName>
        <fullName evidence="17">Respiratory burst oxidase-like protein H</fullName>
    </submittedName>
</protein>
<comment type="similarity">
    <text evidence="2">Belongs to the RBOH (TC 5.B.1.3) family.</text>
</comment>
<dbReference type="InterPro" id="IPR017938">
    <property type="entry name" value="Riboflavin_synthase-like_b-brl"/>
</dbReference>
<evidence type="ECO:0000256" key="7">
    <source>
        <dbReference type="ARBA" id="ARBA00022827"/>
    </source>
</evidence>
<name>A0A1L4A1Q1_FRAAN</name>
<dbReference type="Gene3D" id="1.10.238.10">
    <property type="entry name" value="EF-hand"/>
    <property type="match status" value="1"/>
</dbReference>
<keyword evidence="9" id="KW-0521">NADP</keyword>
<dbReference type="Pfam" id="PF08022">
    <property type="entry name" value="FAD_binding_8"/>
    <property type="match status" value="1"/>
</dbReference>
<dbReference type="GO" id="GO:0005886">
    <property type="term" value="C:plasma membrane"/>
    <property type="evidence" value="ECO:0007669"/>
    <property type="project" value="TreeGrafter"/>
</dbReference>
<reference evidence="17" key="1">
    <citation type="submission" date="2016-07" db="EMBL/GenBank/DDBJ databases">
        <authorList>
            <person name="Zhang Y."/>
            <person name="Hu W."/>
            <person name="Tang H."/>
        </authorList>
    </citation>
    <scope>NUCLEOTIDE SEQUENCE</scope>
</reference>
<feature type="compositionally biased region" description="Basic and acidic residues" evidence="13">
    <location>
        <begin position="1"/>
        <end position="13"/>
    </location>
</feature>
<dbReference type="InterPro" id="IPR002048">
    <property type="entry name" value="EF_hand_dom"/>
</dbReference>
<dbReference type="InterPro" id="IPR018247">
    <property type="entry name" value="EF_Hand_1_Ca_BS"/>
</dbReference>
<evidence type="ECO:0000259" key="15">
    <source>
        <dbReference type="PROSITE" id="PS50222"/>
    </source>
</evidence>
<evidence type="ECO:0000256" key="6">
    <source>
        <dbReference type="ARBA" id="ARBA00022723"/>
    </source>
</evidence>
<evidence type="ECO:0000256" key="9">
    <source>
        <dbReference type="ARBA" id="ARBA00022857"/>
    </source>
</evidence>
<keyword evidence="4" id="KW-0285">Flavoprotein</keyword>
<evidence type="ECO:0000256" key="3">
    <source>
        <dbReference type="ARBA" id="ARBA00022559"/>
    </source>
</evidence>
<comment type="subcellular location">
    <subcellularLocation>
        <location evidence="1">Membrane</location>
        <topology evidence="1">Multi-pass membrane protein</topology>
    </subcellularLocation>
</comment>
<dbReference type="Pfam" id="PF08414">
    <property type="entry name" value="NADPH_Ox"/>
    <property type="match status" value="1"/>
</dbReference>
<keyword evidence="5 14" id="KW-0812">Transmembrane</keyword>
<evidence type="ECO:0000256" key="4">
    <source>
        <dbReference type="ARBA" id="ARBA00022630"/>
    </source>
</evidence>
<evidence type="ECO:0000256" key="13">
    <source>
        <dbReference type="SAM" id="MobiDB-lite"/>
    </source>
</evidence>
<dbReference type="InterPro" id="IPR000778">
    <property type="entry name" value="Cyt_b245_heavy_chain"/>
</dbReference>
<proteinExistence type="evidence at transcript level"/>
<keyword evidence="8" id="KW-0106">Calcium</keyword>
<evidence type="ECO:0000256" key="14">
    <source>
        <dbReference type="SAM" id="Phobius"/>
    </source>
</evidence>
<dbReference type="FunFam" id="2.40.30.10:FF:000059">
    <property type="entry name" value="dual oxidase isoform X1"/>
    <property type="match status" value="1"/>
</dbReference>
<evidence type="ECO:0000313" key="17">
    <source>
        <dbReference type="EMBL" id="API61824.1"/>
    </source>
</evidence>
<evidence type="ECO:0000256" key="2">
    <source>
        <dbReference type="ARBA" id="ARBA00007975"/>
    </source>
</evidence>
<feature type="compositionally biased region" description="Polar residues" evidence="13">
    <location>
        <begin position="30"/>
        <end position="44"/>
    </location>
</feature>
<dbReference type="CDD" id="cd06186">
    <property type="entry name" value="NOX_Duox_like_FAD_NADP"/>
    <property type="match status" value="1"/>
</dbReference>
<dbReference type="PROSITE" id="PS00018">
    <property type="entry name" value="EF_HAND_1"/>
    <property type="match status" value="1"/>
</dbReference>
<organism evidence="17">
    <name type="scientific">Fragaria ananassa</name>
    <name type="common">Strawberry</name>
    <name type="synonym">Fragaria chiloensis x Fragaria virginiana</name>
    <dbReference type="NCBI Taxonomy" id="3747"/>
    <lineage>
        <taxon>Eukaryota</taxon>
        <taxon>Viridiplantae</taxon>
        <taxon>Streptophyta</taxon>
        <taxon>Embryophyta</taxon>
        <taxon>Tracheophyta</taxon>
        <taxon>Spermatophyta</taxon>
        <taxon>Magnoliopsida</taxon>
        <taxon>eudicotyledons</taxon>
        <taxon>Gunneridae</taxon>
        <taxon>Pentapetalae</taxon>
        <taxon>rosids</taxon>
        <taxon>fabids</taxon>
        <taxon>Rosales</taxon>
        <taxon>Rosaceae</taxon>
        <taxon>Rosoideae</taxon>
        <taxon>Potentilleae</taxon>
        <taxon>Fragariinae</taxon>
        <taxon>Fragaria</taxon>
    </lineage>
</organism>
<dbReference type="InterPro" id="IPR013112">
    <property type="entry name" value="FAD-bd_8"/>
</dbReference>
<dbReference type="InterPro" id="IPR013623">
    <property type="entry name" value="NADPH_Ox"/>
</dbReference>
<dbReference type="EMBL" id="KX583681">
    <property type="protein sequence ID" value="API61824.1"/>
    <property type="molecule type" value="mRNA"/>
</dbReference>
<sequence length="865" mass="98372">MNISENEGKEDVPSKGVLQNIDIDPMVDVPSSSNENTLTGTNNIVRRRAGFHGNVPSGTGKVEARGGGGGGGGLKGLHFLNIKGKESEAWKPMEKRFHQYAVEDRFSRDDFGTCIGMGGRESKEFAGQLFDALCRRRKLCAADGITIVELRLFWEDLTSEDTESRLQIFFDMCDKNGDGKLSEDEVMEVIILSASTNKLANLKDQAATYAALIMEELDPDHLGYIEMWQLETLLREMVIVETEAKPKISKRTQTLAKAMIPRRYRNPMSKFTSTTIELVYENWRKIWIIGLWLVVNVGLFTWKYRQYQKNSLYKIMGRCLCFAKGAAETLKFNMALILIPVCRRGLTALRSTFLSNLIPFDDNINFHKLIALGITVGTGIHGIAHLACYFPRLISCPHDRFMDIAGPYFKYKQPSYMDLVKSIPGITGIIIVVIMAFSFTLALNSLRRSINLPGPLKNWIGFNTFWYSHQLLALAYILFIIHGFFLIFQDLWYKKMTWMYVSVPVLLYASERLVTIFREFSHPVCVIKAITYTGNVLALYMTKPPGFKYESGMYLFLKCPDLSNFEWHPFSITSAPGDDYLSVHIRALGDWTTELRNIFAKVSSQVQTTQTTRKGSLVRIETRVRPKTYDPVEDFDKLEEFDPKQPVYPRIVLKGPFGAPAQNYTKYDILLLIGRGIGATPFISVAKDILNHISKKYGEGPESGGHVRRRSSLGKLLSGDHVEVNTKTPERAYFYWLTREKGSYEWFKGVMDDIAECDQHRVIEMHTYLTSVYEEGDARSALITMVQRLQHAKNGVDVVSQSRIITHFSRPNWRKVFSNLAAAHQSSRIGVFYCGTPVLIKTLKNLCLELSLNSSTRFQFHKENF</sequence>
<keyword evidence="6" id="KW-0479">Metal-binding</keyword>
<evidence type="ECO:0000256" key="12">
    <source>
        <dbReference type="ARBA" id="ARBA00023136"/>
    </source>
</evidence>
<dbReference type="InterPro" id="IPR011992">
    <property type="entry name" value="EF-hand-dom_pair"/>
</dbReference>
<dbReference type="SUPFAM" id="SSF52343">
    <property type="entry name" value="Ferredoxin reductase-like, C-terminal NADP-linked domain"/>
    <property type="match status" value="1"/>
</dbReference>
<dbReference type="Gene3D" id="3.40.50.80">
    <property type="entry name" value="Nucleotide-binding domain of ferredoxin-NADP reductase (FNR) module"/>
    <property type="match status" value="1"/>
</dbReference>
<dbReference type="InterPro" id="IPR017927">
    <property type="entry name" value="FAD-bd_FR_type"/>
</dbReference>
<dbReference type="GO" id="GO:0042742">
    <property type="term" value="P:defense response to bacterium"/>
    <property type="evidence" value="ECO:0007669"/>
    <property type="project" value="UniProtKB-ARBA"/>
</dbReference>
<dbReference type="SFLD" id="SFLDG01169">
    <property type="entry name" value="NADPH_oxidase_subgroup_(NOX)"/>
    <property type="match status" value="1"/>
</dbReference>
<dbReference type="PRINTS" id="PR00466">
    <property type="entry name" value="GP91PHOX"/>
</dbReference>
<dbReference type="InterPro" id="IPR050369">
    <property type="entry name" value="RBOH/FRE"/>
</dbReference>
<dbReference type="GO" id="GO:0005509">
    <property type="term" value="F:calcium ion binding"/>
    <property type="evidence" value="ECO:0007669"/>
    <property type="project" value="InterPro"/>
</dbReference>
<dbReference type="CDD" id="cd00051">
    <property type="entry name" value="EFh"/>
    <property type="match status" value="1"/>
</dbReference>
<dbReference type="SUPFAM" id="SSF47473">
    <property type="entry name" value="EF-hand"/>
    <property type="match status" value="1"/>
</dbReference>
<evidence type="ECO:0000256" key="8">
    <source>
        <dbReference type="ARBA" id="ARBA00022837"/>
    </source>
</evidence>
<dbReference type="GO" id="GO:0004601">
    <property type="term" value="F:peroxidase activity"/>
    <property type="evidence" value="ECO:0007669"/>
    <property type="project" value="UniProtKB-KW"/>
</dbReference>
<dbReference type="InterPro" id="IPR013130">
    <property type="entry name" value="Fe3_Rdtase_TM_dom"/>
</dbReference>
<feature type="domain" description="EF-hand" evidence="15">
    <location>
        <begin position="161"/>
        <end position="196"/>
    </location>
</feature>
<evidence type="ECO:0000256" key="11">
    <source>
        <dbReference type="ARBA" id="ARBA00023002"/>
    </source>
</evidence>
<evidence type="ECO:0000259" key="16">
    <source>
        <dbReference type="PROSITE" id="PS51384"/>
    </source>
</evidence>
<dbReference type="InterPro" id="IPR013121">
    <property type="entry name" value="Fe_red_NAD-bd_6"/>
</dbReference>
<keyword evidence="10 14" id="KW-1133">Transmembrane helix</keyword>
<feature type="region of interest" description="Disordered" evidence="13">
    <location>
        <begin position="1"/>
        <end position="69"/>
    </location>
</feature>
<feature type="domain" description="FAD-binding FR-type" evidence="16">
    <location>
        <begin position="519"/>
        <end position="663"/>
    </location>
</feature>
<keyword evidence="7" id="KW-0274">FAD</keyword>
<dbReference type="PANTHER" id="PTHR11972:SF54">
    <property type="entry name" value="RESPIRATORY BURST OXIDASE HOMOLOG PROTEIN J-RELATED"/>
    <property type="match status" value="1"/>
</dbReference>
<dbReference type="PROSITE" id="PS51384">
    <property type="entry name" value="FAD_FR"/>
    <property type="match status" value="1"/>
</dbReference>
<keyword evidence="12 14" id="KW-0472">Membrane</keyword>
<dbReference type="GO" id="GO:0016175">
    <property type="term" value="F:superoxide-generating NAD(P)H oxidase activity"/>
    <property type="evidence" value="ECO:0007669"/>
    <property type="project" value="UniProtKB-ARBA"/>
</dbReference>
<evidence type="ECO:0000256" key="1">
    <source>
        <dbReference type="ARBA" id="ARBA00004141"/>
    </source>
</evidence>
<evidence type="ECO:0000256" key="5">
    <source>
        <dbReference type="ARBA" id="ARBA00022692"/>
    </source>
</evidence>
<dbReference type="PANTHER" id="PTHR11972">
    <property type="entry name" value="NADPH OXIDASE"/>
    <property type="match status" value="1"/>
</dbReference>
<dbReference type="Pfam" id="PF08030">
    <property type="entry name" value="NAD_binding_6"/>
    <property type="match status" value="1"/>
</dbReference>
<dbReference type="InterPro" id="IPR039261">
    <property type="entry name" value="FNR_nucleotide-bd"/>
</dbReference>
<dbReference type="GO" id="GO:0009653">
    <property type="term" value="P:anatomical structure morphogenesis"/>
    <property type="evidence" value="ECO:0007669"/>
    <property type="project" value="UniProtKB-ARBA"/>
</dbReference>
<dbReference type="PROSITE" id="PS50222">
    <property type="entry name" value="EF_HAND_2"/>
    <property type="match status" value="1"/>
</dbReference>
<dbReference type="Gene3D" id="2.40.30.10">
    <property type="entry name" value="Translation factors"/>
    <property type="match status" value="1"/>
</dbReference>
<feature type="transmembrane region" description="Helical" evidence="14">
    <location>
        <begin position="423"/>
        <end position="446"/>
    </location>
</feature>
<evidence type="ECO:0000256" key="10">
    <source>
        <dbReference type="ARBA" id="ARBA00022989"/>
    </source>
</evidence>
<dbReference type="GO" id="GO:0016174">
    <property type="term" value="F:NAD(P)H oxidase H2O2-forming activity"/>
    <property type="evidence" value="ECO:0007669"/>
    <property type="project" value="TreeGrafter"/>
</dbReference>
<feature type="transmembrane region" description="Helical" evidence="14">
    <location>
        <begin position="286"/>
        <end position="304"/>
    </location>
</feature>
<dbReference type="SUPFAM" id="SSF63380">
    <property type="entry name" value="Riboflavin synthase domain-like"/>
    <property type="match status" value="1"/>
</dbReference>
<dbReference type="AlphaFoldDB" id="A0A1L4A1Q1"/>
<keyword evidence="11" id="KW-0560">Oxidoreductase</keyword>
<accession>A0A1L4A1Q1</accession>
<dbReference type="Pfam" id="PF01794">
    <property type="entry name" value="Ferric_reduct"/>
    <property type="match status" value="1"/>
</dbReference>
<gene>
    <name evidence="17" type="primary">RbohH</name>
</gene>
<keyword evidence="3" id="KW-0575">Peroxidase</keyword>